<dbReference type="InterPro" id="IPR013595">
    <property type="entry name" value="Pept_S33_TAP-like_C"/>
</dbReference>
<dbReference type="InterPro" id="IPR009003">
    <property type="entry name" value="Peptidase_S1_PA"/>
</dbReference>
<evidence type="ECO:0000256" key="3">
    <source>
        <dbReference type="ARBA" id="ARBA00022801"/>
    </source>
</evidence>
<evidence type="ECO:0000259" key="4">
    <source>
        <dbReference type="Pfam" id="PF00561"/>
    </source>
</evidence>
<name>A0ABT0UG61_9ACTN</name>
<proteinExistence type="inferred from homology"/>
<dbReference type="InterPro" id="IPR000073">
    <property type="entry name" value="AB_hydrolase_1"/>
</dbReference>
<dbReference type="RefSeq" id="WP_250917773.1">
    <property type="nucleotide sequence ID" value="NZ_JAMQAW010000003.1"/>
</dbReference>
<evidence type="ECO:0000259" key="5">
    <source>
        <dbReference type="Pfam" id="PF08386"/>
    </source>
</evidence>
<evidence type="ECO:0000313" key="6">
    <source>
        <dbReference type="EMBL" id="MCM2387408.1"/>
    </source>
</evidence>
<dbReference type="Gene3D" id="3.40.50.1820">
    <property type="entry name" value="alpha/beta hydrolase"/>
    <property type="match status" value="1"/>
</dbReference>
<dbReference type="Pfam" id="PF08386">
    <property type="entry name" value="Abhydrolase_4"/>
    <property type="match status" value="1"/>
</dbReference>
<sequence>MTNKLSSFHRRGLDIVRYLTLSSLAVGISVAASLLTPTAAPAGAASSAAPESVKWELCRDAAEDWNQKDKRSECALVPVPVDYAKPKGRQIDIAVSRIKATGKRKGALFSNPGGPGLAGTPSPYGLLDSQLAPMNDKFDFIGIDTRGTGYSAQISCDAPESKEGETEKEAFGRYADERRKCIAKDRALALSISMENAARDMDRVRKALGFRKINFYGNSGGTALGAVYRSMFDSRVDRMWLDSIMSPIGGNAAITAETAQYHAGYRRFFEWLAGRDATYHFGNSPRKVETALKALQAKVGRENFTPLLDPNFEAIPHRWKRSAAKLMELQKSGVEGVSKPKRVNRSAFGFGEMGRNYGITHDAFMCNASADGRKYSDLIRLRKERQKTYPFSPDWNDQPIAYCAGWPAGKPWDLKPGKSQLQLSGHKFEIVTPYVWAKMMQKKIGGSLLTVMDATHSTMKSKELACGSKVVDFFRNGTTANSSCPGFPAEQTGPPGPAGNLAGTVKLQACSASLVRPSTARDEDRALLLTNGHCHPEGRPKPGEVITDQEVQIEGTVLSPAGRELGPVTGKILYATMTGTDIMLAQLDSTYADIQRTYKIEAFPLASSGPVAGQEITVASSYLESVWSCRAEAVIPTLKEGDYTSNEAIRYAKECNTQPGSSGSPVVNSETRELVAVNSTSNRDGKECELNNPCEVDSKGTTVHQGRGYATQTAEIAACIGSGNVVDLKRQGCTLPKP</sequence>
<feature type="domain" description="AB hydrolase-1" evidence="4">
    <location>
        <begin position="112"/>
        <end position="306"/>
    </location>
</feature>
<dbReference type="Pfam" id="PF13365">
    <property type="entry name" value="Trypsin_2"/>
    <property type="match status" value="1"/>
</dbReference>
<comment type="similarity">
    <text evidence="1">Belongs to the peptidase S33 family.</text>
</comment>
<dbReference type="GO" id="GO:0016787">
    <property type="term" value="F:hydrolase activity"/>
    <property type="evidence" value="ECO:0007669"/>
    <property type="project" value="UniProtKB-KW"/>
</dbReference>
<reference evidence="6" key="1">
    <citation type="submission" date="2022-06" db="EMBL/GenBank/DDBJ databases">
        <title>Genome public.</title>
        <authorList>
            <person name="Sun Q."/>
        </authorList>
    </citation>
    <scope>NUCLEOTIDE SEQUENCE</scope>
    <source>
        <strain evidence="6">CWNU-1</strain>
    </source>
</reference>
<dbReference type="InterPro" id="IPR029058">
    <property type="entry name" value="AB_hydrolase_fold"/>
</dbReference>
<keyword evidence="7" id="KW-1185">Reference proteome</keyword>
<accession>A0ABT0UG61</accession>
<dbReference type="Pfam" id="PF00561">
    <property type="entry name" value="Abhydrolase_1"/>
    <property type="match status" value="1"/>
</dbReference>
<dbReference type="PANTHER" id="PTHR43248">
    <property type="entry name" value="2-SUCCINYL-6-HYDROXY-2,4-CYCLOHEXADIENE-1-CARBOXYLATE SYNTHASE"/>
    <property type="match status" value="1"/>
</dbReference>
<evidence type="ECO:0000313" key="7">
    <source>
        <dbReference type="Proteomes" id="UP001431429"/>
    </source>
</evidence>
<keyword evidence="2" id="KW-0732">Signal</keyword>
<feature type="domain" description="Peptidase S33 tripeptidyl aminopeptidase-like C-terminal" evidence="5">
    <location>
        <begin position="391"/>
        <end position="480"/>
    </location>
</feature>
<dbReference type="SUPFAM" id="SSF53474">
    <property type="entry name" value="alpha/beta-Hydrolases"/>
    <property type="match status" value="1"/>
</dbReference>
<dbReference type="EMBL" id="JAMQAW010000003">
    <property type="protein sequence ID" value="MCM2387408.1"/>
    <property type="molecule type" value="Genomic_DNA"/>
</dbReference>
<keyword evidence="3 6" id="KW-0378">Hydrolase</keyword>
<protein>
    <submittedName>
        <fullName evidence="6">Alpha/beta fold hydrolase</fullName>
    </submittedName>
</protein>
<dbReference type="InterPro" id="IPR051601">
    <property type="entry name" value="Serine_prot/Carboxylest_S33"/>
</dbReference>
<evidence type="ECO:0000256" key="2">
    <source>
        <dbReference type="ARBA" id="ARBA00022729"/>
    </source>
</evidence>
<dbReference type="Proteomes" id="UP001431429">
    <property type="component" value="Unassembled WGS sequence"/>
</dbReference>
<dbReference type="PANTHER" id="PTHR43248:SF29">
    <property type="entry name" value="TRIPEPTIDYL AMINOPEPTIDASE"/>
    <property type="match status" value="1"/>
</dbReference>
<evidence type="ECO:0000256" key="1">
    <source>
        <dbReference type="ARBA" id="ARBA00010088"/>
    </source>
</evidence>
<comment type="caution">
    <text evidence="6">The sequence shown here is derived from an EMBL/GenBank/DDBJ whole genome shotgun (WGS) entry which is preliminary data.</text>
</comment>
<organism evidence="6 7">
    <name type="scientific">Streptomyces albipurpureus</name>
    <dbReference type="NCBI Taxonomy" id="2897419"/>
    <lineage>
        <taxon>Bacteria</taxon>
        <taxon>Bacillati</taxon>
        <taxon>Actinomycetota</taxon>
        <taxon>Actinomycetes</taxon>
        <taxon>Kitasatosporales</taxon>
        <taxon>Streptomycetaceae</taxon>
        <taxon>Streptomyces</taxon>
    </lineage>
</organism>
<gene>
    <name evidence="6" type="ORF">NBG84_03620</name>
</gene>
<dbReference type="SUPFAM" id="SSF50494">
    <property type="entry name" value="Trypsin-like serine proteases"/>
    <property type="match status" value="1"/>
</dbReference>